<protein>
    <submittedName>
        <fullName evidence="2">Uncharacterized protein</fullName>
    </submittedName>
</protein>
<dbReference type="Proteomes" id="UP001190700">
    <property type="component" value="Unassembled WGS sequence"/>
</dbReference>
<accession>A0AAE0GFJ2</accession>
<dbReference type="Gene3D" id="2.130.10.10">
    <property type="entry name" value="YVTN repeat-like/Quinoprotein amine dehydrogenase"/>
    <property type="match status" value="2"/>
</dbReference>
<gene>
    <name evidence="2" type="ORF">CYMTET_14959</name>
</gene>
<comment type="caution">
    <text evidence="2">The sequence shown here is derived from an EMBL/GenBank/DDBJ whole genome shotgun (WGS) entry which is preliminary data.</text>
</comment>
<keyword evidence="3" id="KW-1185">Reference proteome</keyword>
<reference evidence="2 3" key="1">
    <citation type="journal article" date="2015" name="Genome Biol. Evol.">
        <title>Comparative Genomics of a Bacterivorous Green Alga Reveals Evolutionary Causalities and Consequences of Phago-Mixotrophic Mode of Nutrition.</title>
        <authorList>
            <person name="Burns J.A."/>
            <person name="Paasch A."/>
            <person name="Narechania A."/>
            <person name="Kim E."/>
        </authorList>
    </citation>
    <scope>NUCLEOTIDE SEQUENCE [LARGE SCALE GENOMIC DNA]</scope>
    <source>
        <strain evidence="2 3">PLY_AMNH</strain>
    </source>
</reference>
<dbReference type="InterPro" id="IPR036322">
    <property type="entry name" value="WD40_repeat_dom_sf"/>
</dbReference>
<name>A0AAE0GFJ2_9CHLO</name>
<organism evidence="2 3">
    <name type="scientific">Cymbomonas tetramitiformis</name>
    <dbReference type="NCBI Taxonomy" id="36881"/>
    <lineage>
        <taxon>Eukaryota</taxon>
        <taxon>Viridiplantae</taxon>
        <taxon>Chlorophyta</taxon>
        <taxon>Pyramimonadophyceae</taxon>
        <taxon>Pyramimonadales</taxon>
        <taxon>Pyramimonadaceae</taxon>
        <taxon>Cymbomonas</taxon>
    </lineage>
</organism>
<evidence type="ECO:0000313" key="3">
    <source>
        <dbReference type="Proteomes" id="UP001190700"/>
    </source>
</evidence>
<dbReference type="AlphaFoldDB" id="A0AAE0GFJ2"/>
<dbReference type="InterPro" id="IPR015943">
    <property type="entry name" value="WD40/YVTN_repeat-like_dom_sf"/>
</dbReference>
<dbReference type="SMART" id="SM00320">
    <property type="entry name" value="WD40"/>
    <property type="match status" value="5"/>
</dbReference>
<dbReference type="EMBL" id="LGRX02006279">
    <property type="protein sequence ID" value="KAK3277005.1"/>
    <property type="molecule type" value="Genomic_DNA"/>
</dbReference>
<sequence length="711" mass="76945">MAARAAAKQIEIDPSSSINKLPQPYRRIDKIIAEIICKTFEECDERERKRREAELLRAQTVAFPPNAVYDDLGEITTFCASSDGLHMFVGNKEGQLLVVHLPSKSVVVRSNVHPGAVEALDVSNVPASRGTVLLASASKKSVCVYSVGFARSSPYCLTLLCSGAPPSSSPSNCISSLSLSSDGRSLVLTCTDGSLALYEIPVAADVASEEKEELPGMTSILSMTREKVVEILGAEPVGAPKGLIQIHAKRAPIHPGDTTSRQLAHLTNSPPPAECCGLFVHWEGLNRFLHFEIDQEAVIRESMSNREAVEEMKKKIEAEAANKVKGATPLEMPEGLEDGHIICRPTRDWVVPFPITSSCMMPEKQKLFTGLTDGSTIVWDTHLNTQVALQNRMEKSVVAMAYSRSEYKLALTASEGGEITLHEVDMSQGTATSDTPLAKPKPYGAINAIIWEGPGSLVQLLRDNSVIELYDINTATSLGEFQSQPGCDFLPNLAHSSLWHCNGGLLLVGGLKSSDSQEVVDAAPPVDAKSDKKSPSKTPEPPAQEEEEAQVPSVDRVLIFNVDEATSRLKPIMDSMAHRMASPMLQRMLSEHALPENASQSSLPSANSIPVQHSASLPKGLKAKIPAKTVSLPLSNTLRSFSLGGDILKSSEGGLGGSMSASIARTVGRVHDKSGGRNTRAKRMLRRQQEIAAELKHESIHHHHHHHHHRN</sequence>
<evidence type="ECO:0000313" key="2">
    <source>
        <dbReference type="EMBL" id="KAK3277005.1"/>
    </source>
</evidence>
<dbReference type="InterPro" id="IPR001680">
    <property type="entry name" value="WD40_rpt"/>
</dbReference>
<dbReference type="SUPFAM" id="SSF50978">
    <property type="entry name" value="WD40 repeat-like"/>
    <property type="match status" value="1"/>
</dbReference>
<evidence type="ECO:0000256" key="1">
    <source>
        <dbReference type="SAM" id="MobiDB-lite"/>
    </source>
</evidence>
<feature type="region of interest" description="Disordered" evidence="1">
    <location>
        <begin position="518"/>
        <end position="552"/>
    </location>
</feature>
<proteinExistence type="predicted"/>